<dbReference type="Proteomes" id="UP000033140">
    <property type="component" value="Unassembled WGS sequence"/>
</dbReference>
<name>A0A0E9NHU5_SAICN</name>
<comment type="caution">
    <text evidence="1">The sequence shown here is derived from an EMBL/GenBank/DDBJ whole genome shotgun (WGS) entry which is preliminary data.</text>
</comment>
<evidence type="ECO:0000313" key="1">
    <source>
        <dbReference type="EMBL" id="GAO49276.1"/>
    </source>
</evidence>
<reference evidence="1 2" key="3">
    <citation type="journal article" date="2015" name="Genome Announc.">
        <title>Draft Genome Sequence of the Archiascomycetous Yeast Saitoella complicata.</title>
        <authorList>
            <person name="Yamauchi K."/>
            <person name="Kondo S."/>
            <person name="Hamamoto M."/>
            <person name="Takahashi Y."/>
            <person name="Ogura Y."/>
            <person name="Hayashi T."/>
            <person name="Nishida H."/>
        </authorList>
    </citation>
    <scope>NUCLEOTIDE SEQUENCE [LARGE SCALE GENOMIC DNA]</scope>
    <source>
        <strain evidence="1 2">NRRL Y-17804</strain>
    </source>
</reference>
<sequence length="147" mass="16605">MIVLSLLPRTVYAPGPPSTAPPHPFLTSRNPGDRYTKSLRYTPLEEITSSAMFFPFGQKPPPLPPKGKHIRNIIVALPFFLVTSWVLYRRVVLGEERKVMPADKHVSPLNMVTGWEEVQQVKDAERAERAKIPKIPEIPDLELPGMK</sequence>
<proteinExistence type="predicted"/>
<evidence type="ECO:0000313" key="2">
    <source>
        <dbReference type="Proteomes" id="UP000033140"/>
    </source>
</evidence>
<keyword evidence="2" id="KW-1185">Reference proteome</keyword>
<reference evidence="1 2" key="2">
    <citation type="journal article" date="2014" name="J. Gen. Appl. Microbiol.">
        <title>The early diverging ascomycetous budding yeast Saitoella complicata has three histone deacetylases belonging to the Clr6, Hos2, and Rpd3 lineages.</title>
        <authorList>
            <person name="Nishida H."/>
            <person name="Matsumoto T."/>
            <person name="Kondo S."/>
            <person name="Hamamoto M."/>
            <person name="Yoshikawa H."/>
        </authorList>
    </citation>
    <scope>NUCLEOTIDE SEQUENCE [LARGE SCALE GENOMIC DNA]</scope>
    <source>
        <strain evidence="1 2">NRRL Y-17804</strain>
    </source>
</reference>
<organism evidence="1 2">
    <name type="scientific">Saitoella complicata (strain BCRC 22490 / CBS 7301 / JCM 7358 / NBRC 10748 / NRRL Y-17804)</name>
    <dbReference type="NCBI Taxonomy" id="698492"/>
    <lineage>
        <taxon>Eukaryota</taxon>
        <taxon>Fungi</taxon>
        <taxon>Dikarya</taxon>
        <taxon>Ascomycota</taxon>
        <taxon>Taphrinomycotina</taxon>
        <taxon>Taphrinomycotina incertae sedis</taxon>
        <taxon>Saitoella</taxon>
    </lineage>
</organism>
<reference evidence="1 2" key="1">
    <citation type="journal article" date="2011" name="J. Gen. Appl. Microbiol.">
        <title>Draft genome sequencing of the enigmatic yeast Saitoella complicata.</title>
        <authorList>
            <person name="Nishida H."/>
            <person name="Hamamoto M."/>
            <person name="Sugiyama J."/>
        </authorList>
    </citation>
    <scope>NUCLEOTIDE SEQUENCE [LARGE SCALE GENOMIC DNA]</scope>
    <source>
        <strain evidence="1 2">NRRL Y-17804</strain>
    </source>
</reference>
<gene>
    <name evidence="1" type="ORF">G7K_3428-t1</name>
</gene>
<dbReference type="AlphaFoldDB" id="A0A0E9NHU5"/>
<protein>
    <submittedName>
        <fullName evidence="1">Uncharacterized protein</fullName>
    </submittedName>
</protein>
<dbReference type="EMBL" id="BACD03000021">
    <property type="protein sequence ID" value="GAO49276.1"/>
    <property type="molecule type" value="Genomic_DNA"/>
</dbReference>
<accession>A0A0E9NHU5</accession>